<dbReference type="Proteomes" id="UP000727993">
    <property type="component" value="Unassembled WGS sequence"/>
</dbReference>
<evidence type="ECO:0000256" key="2">
    <source>
        <dbReference type="ARBA" id="ARBA00010139"/>
    </source>
</evidence>
<dbReference type="SUPFAM" id="SSF51905">
    <property type="entry name" value="FAD/NAD(P)-binding domain"/>
    <property type="match status" value="1"/>
</dbReference>
<keyword evidence="6" id="KW-0560">Oxidoreductase</keyword>
<keyword evidence="3" id="KW-0285">Flavoprotein</keyword>
<keyword evidence="5" id="KW-0521">NADP</keyword>
<evidence type="ECO:0000313" key="8">
    <source>
        <dbReference type="EMBL" id="MBK9297539.1"/>
    </source>
</evidence>
<proteinExistence type="inferred from homology"/>
<gene>
    <name evidence="8" type="ORF">IPN02_12045</name>
</gene>
<dbReference type="PANTHER" id="PTHR43098:SF4">
    <property type="entry name" value="BLR3857 PROTEIN"/>
    <property type="match status" value="1"/>
</dbReference>
<dbReference type="FunFam" id="3.50.50.60:FF:000341">
    <property type="entry name" value="Baeyer-Villiger monooxygenase"/>
    <property type="match status" value="1"/>
</dbReference>
<organism evidence="8 9">
    <name type="scientific">Candidatus Neomicrothrix subdominans</name>
    <dbReference type="NCBI Taxonomy" id="2954438"/>
    <lineage>
        <taxon>Bacteria</taxon>
        <taxon>Bacillati</taxon>
        <taxon>Actinomycetota</taxon>
        <taxon>Acidimicrobiia</taxon>
        <taxon>Acidimicrobiales</taxon>
        <taxon>Microthrixaceae</taxon>
        <taxon>Candidatus Neomicrothrix</taxon>
    </lineage>
</organism>
<evidence type="ECO:0000256" key="7">
    <source>
        <dbReference type="ARBA" id="ARBA00023033"/>
    </source>
</evidence>
<dbReference type="Gene3D" id="3.50.50.60">
    <property type="entry name" value="FAD/NAD(P)-binding domain"/>
    <property type="match status" value="2"/>
</dbReference>
<keyword evidence="7" id="KW-0503">Monooxygenase</keyword>
<comment type="cofactor">
    <cofactor evidence="1">
        <name>FAD</name>
        <dbReference type="ChEBI" id="CHEBI:57692"/>
    </cofactor>
</comment>
<dbReference type="EMBL" id="JADJZA010000007">
    <property type="protein sequence ID" value="MBK9297539.1"/>
    <property type="molecule type" value="Genomic_DNA"/>
</dbReference>
<dbReference type="AlphaFoldDB" id="A0A936TF93"/>
<dbReference type="GO" id="GO:0016709">
    <property type="term" value="F:oxidoreductase activity, acting on paired donors, with incorporation or reduction of molecular oxygen, NAD(P)H as one donor, and incorporation of one atom of oxygen"/>
    <property type="evidence" value="ECO:0007669"/>
    <property type="project" value="UniProtKB-ARBA"/>
</dbReference>
<evidence type="ECO:0000256" key="6">
    <source>
        <dbReference type="ARBA" id="ARBA00023002"/>
    </source>
</evidence>
<evidence type="ECO:0000256" key="5">
    <source>
        <dbReference type="ARBA" id="ARBA00022857"/>
    </source>
</evidence>
<evidence type="ECO:0000256" key="1">
    <source>
        <dbReference type="ARBA" id="ARBA00001974"/>
    </source>
</evidence>
<name>A0A936TF93_9ACTN</name>
<dbReference type="PANTHER" id="PTHR43098">
    <property type="entry name" value="L-ORNITHINE N(5)-MONOOXYGENASE-RELATED"/>
    <property type="match status" value="1"/>
</dbReference>
<dbReference type="InterPro" id="IPR036188">
    <property type="entry name" value="FAD/NAD-bd_sf"/>
</dbReference>
<protein>
    <submittedName>
        <fullName evidence="8">NAD(P)/FAD-dependent oxidoreductase</fullName>
    </submittedName>
</protein>
<dbReference type="Pfam" id="PF13738">
    <property type="entry name" value="Pyr_redox_3"/>
    <property type="match status" value="1"/>
</dbReference>
<evidence type="ECO:0000256" key="4">
    <source>
        <dbReference type="ARBA" id="ARBA00022827"/>
    </source>
</evidence>
<comment type="caution">
    <text evidence="8">The sequence shown here is derived from an EMBL/GenBank/DDBJ whole genome shotgun (WGS) entry which is preliminary data.</text>
</comment>
<dbReference type="InterPro" id="IPR050775">
    <property type="entry name" value="FAD-binding_Monooxygenases"/>
</dbReference>
<comment type="similarity">
    <text evidence="2">Belongs to the FAD-binding monooxygenase family.</text>
</comment>
<accession>A0A936TF93</accession>
<evidence type="ECO:0000313" key="9">
    <source>
        <dbReference type="Proteomes" id="UP000727993"/>
    </source>
</evidence>
<reference evidence="8 9" key="1">
    <citation type="submission" date="2020-10" db="EMBL/GenBank/DDBJ databases">
        <title>Connecting structure to function with the recovery of over 1000 high-quality activated sludge metagenome-assembled genomes encoding full-length rRNA genes using long-read sequencing.</title>
        <authorList>
            <person name="Singleton C.M."/>
            <person name="Petriglieri F."/>
            <person name="Kristensen J.M."/>
            <person name="Kirkegaard R.H."/>
            <person name="Michaelsen T.Y."/>
            <person name="Andersen M.H."/>
            <person name="Karst S.M."/>
            <person name="Dueholm M.S."/>
            <person name="Nielsen P.H."/>
            <person name="Albertsen M."/>
        </authorList>
    </citation>
    <scope>NUCLEOTIDE SEQUENCE [LARGE SCALE GENOMIC DNA]</scope>
    <source>
        <strain evidence="8">Lyne_18-Q3-R50-59_MAXAC.006</strain>
    </source>
</reference>
<evidence type="ECO:0000256" key="3">
    <source>
        <dbReference type="ARBA" id="ARBA00022630"/>
    </source>
</evidence>
<keyword evidence="4" id="KW-0274">FAD</keyword>
<sequence length="594" mass="66253">MSQPNDDALAAARERYKREREKRLRADGLAQYAQLTDDYEEYDHDPWVEPGFTRDPVVEETEAVIVGGGFGGMMLGVNLINRGVTDFRIVEKAGDFGGTWYWNRYPGCQCDVESYIYMPFLEETGYMPSKRYAPATEIFEHSQRIGRHFDLYPHALFQTEIETAVWDEDVSRWHVTTTRGDQLTAKFLVTAGGILHKAKLPAIEGIKDFEGRAFHTARWDYDFTGGSPTEPMDALADKRVGIIGTGATSVQVVPQLARAAKEVYVFQRTPSSVGVRNNSFTDPEWWKTLEPGWQAERQASFTSVVSGEHPEKDLVGDEWSKIWGTDTQSEPATAEQAAALEQHDFEVMETLRARIDDVIDDPETAEKLKPWYGKHCKRVTFHDEYLEAFNEPNVHLVDTDGRGVQEVNAKGPVVDGTQYELDLLIYASGFEVTTGLVSRLGFDPVGKDGVKLSERWADGAHTLHGVLTHGFPNLLICHFVQAGFGLNFTHYLSQSTNHIASIIAAAKDQNITSIEATEEAEEAWLATLWEAGKGFGRYAAKCTPSYGNSEGARSMEAARNIVHPGNLMNYVAYLEEWRDAGDMPGTVVVSAENA</sequence>